<dbReference type="InterPro" id="IPR045584">
    <property type="entry name" value="Pilin-like"/>
</dbReference>
<protein>
    <recommendedName>
        <fullName evidence="3">Type II secretion system protein GspG C-terminal domain-containing protein</fullName>
    </recommendedName>
</protein>
<dbReference type="SUPFAM" id="SSF54523">
    <property type="entry name" value="Pili subunits"/>
    <property type="match status" value="1"/>
</dbReference>
<comment type="caution">
    <text evidence="1">The sequence shown here is derived from an EMBL/GenBank/DDBJ whole genome shotgun (WGS) entry which is preliminary data.</text>
</comment>
<evidence type="ECO:0000313" key="1">
    <source>
        <dbReference type="EMBL" id="PIT96387.1"/>
    </source>
</evidence>
<dbReference type="Gene3D" id="2.60.120.200">
    <property type="match status" value="1"/>
</dbReference>
<proteinExistence type="predicted"/>
<accession>A0A2M6WUC4</accession>
<dbReference type="EMBL" id="PFAM01000004">
    <property type="protein sequence ID" value="PIT96387.1"/>
    <property type="molecule type" value="Genomic_DNA"/>
</dbReference>
<dbReference type="Proteomes" id="UP000228533">
    <property type="component" value="Unassembled WGS sequence"/>
</dbReference>
<name>A0A2M6WUC4_9BACT</name>
<dbReference type="Pfam" id="PF13385">
    <property type="entry name" value="Laminin_G_3"/>
    <property type="match status" value="1"/>
</dbReference>
<evidence type="ECO:0000313" key="2">
    <source>
        <dbReference type="Proteomes" id="UP000228533"/>
    </source>
</evidence>
<dbReference type="AlphaFoldDB" id="A0A2M6WUC4"/>
<evidence type="ECO:0008006" key="3">
    <source>
        <dbReference type="Google" id="ProtNLM"/>
    </source>
</evidence>
<gene>
    <name evidence="1" type="ORF">COT94_00290</name>
</gene>
<reference evidence="2" key="1">
    <citation type="submission" date="2017-09" db="EMBL/GenBank/DDBJ databases">
        <title>Depth-based differentiation of microbial function through sediment-hosted aquifers and enrichment of novel symbionts in the deep terrestrial subsurface.</title>
        <authorList>
            <person name="Probst A.J."/>
            <person name="Ladd B."/>
            <person name="Jarett J.K."/>
            <person name="Geller-Mcgrath D.E."/>
            <person name="Sieber C.M.K."/>
            <person name="Emerson J.B."/>
            <person name="Anantharaman K."/>
            <person name="Thomas B.C."/>
            <person name="Malmstrom R."/>
            <person name="Stieglmeier M."/>
            <person name="Klingl A."/>
            <person name="Woyke T."/>
            <person name="Ryan C.M."/>
            <person name="Banfield J.F."/>
        </authorList>
    </citation>
    <scope>NUCLEOTIDE SEQUENCE [LARGE SCALE GENOMIC DNA]</scope>
</reference>
<sequence>MATLAMVAISSARTRARDSKRISDLKQISTALEIYYADYTAYPSLITTGQPLVSQDGSKTYMAKVPKNPTPRAEGSCADLEYQYSAGNDNYSLIGCLSKAVGDVPAGARKIEKPGTPRDLGPTNGLVGWWPLDSVNGLKDLTGNWVDAVKNNAVLAVGRYGEVGGSYFLPGTGGYNGSMVFKNPIKLYTAATICFLVKRTTHHASGGIIDAMYPHTFRLSENISGDLKVGFGNGVGVDGTSVGSFTEPNVVGALVPDAWQQYCMAFNGAGTGKVQLCRNGTSLSNVVTAIDSLGNKDLFRMGLKSSSGVNFEGYITDARFYDHDLTLAEVSALYNATKP</sequence>
<organism evidence="1 2">
    <name type="scientific">Candidatus Falkowbacteria bacterium CG10_big_fil_rev_8_21_14_0_10_37_14</name>
    <dbReference type="NCBI Taxonomy" id="1974561"/>
    <lineage>
        <taxon>Bacteria</taxon>
        <taxon>Candidatus Falkowiibacteriota</taxon>
    </lineage>
</organism>
<dbReference type="InterPro" id="IPR013320">
    <property type="entry name" value="ConA-like_dom_sf"/>
</dbReference>
<dbReference type="Gene3D" id="3.30.700.10">
    <property type="entry name" value="Glycoprotein, Type 4 Pilin"/>
    <property type="match status" value="1"/>
</dbReference>
<dbReference type="SUPFAM" id="SSF49899">
    <property type="entry name" value="Concanavalin A-like lectins/glucanases"/>
    <property type="match status" value="1"/>
</dbReference>